<protein>
    <submittedName>
        <fullName evidence="2">Crp/Fnr family transcriptional regulator</fullName>
    </submittedName>
</protein>
<dbReference type="InterPro" id="IPR000595">
    <property type="entry name" value="cNMP-bd_dom"/>
</dbReference>
<dbReference type="SUPFAM" id="SSF51206">
    <property type="entry name" value="cAMP-binding domain-like"/>
    <property type="match status" value="1"/>
</dbReference>
<proteinExistence type="predicted"/>
<dbReference type="OrthoDB" id="9152304at2"/>
<comment type="caution">
    <text evidence="2">The sequence shown here is derived from an EMBL/GenBank/DDBJ whole genome shotgun (WGS) entry which is preliminary data.</text>
</comment>
<organism evidence="2 3">
    <name type="scientific">Mucilaginibacter corticis</name>
    <dbReference type="NCBI Taxonomy" id="2597670"/>
    <lineage>
        <taxon>Bacteria</taxon>
        <taxon>Pseudomonadati</taxon>
        <taxon>Bacteroidota</taxon>
        <taxon>Sphingobacteriia</taxon>
        <taxon>Sphingobacteriales</taxon>
        <taxon>Sphingobacteriaceae</taxon>
        <taxon>Mucilaginibacter</taxon>
    </lineage>
</organism>
<gene>
    <name evidence="2" type="ORF">FO440_00095</name>
</gene>
<accession>A0A556MS56</accession>
<dbReference type="CDD" id="cd00038">
    <property type="entry name" value="CAP_ED"/>
    <property type="match status" value="1"/>
</dbReference>
<dbReference type="EMBL" id="VLPK01000001">
    <property type="protein sequence ID" value="TSJ42628.1"/>
    <property type="molecule type" value="Genomic_DNA"/>
</dbReference>
<evidence type="ECO:0000313" key="2">
    <source>
        <dbReference type="EMBL" id="TSJ42628.1"/>
    </source>
</evidence>
<dbReference type="InterPro" id="IPR014710">
    <property type="entry name" value="RmlC-like_jellyroll"/>
</dbReference>
<feature type="domain" description="Cyclic nucleotide-binding" evidence="1">
    <location>
        <begin position="16"/>
        <end position="115"/>
    </location>
</feature>
<evidence type="ECO:0000313" key="3">
    <source>
        <dbReference type="Proteomes" id="UP000318733"/>
    </source>
</evidence>
<sequence length="195" mass="22787">MWQLLYLHIEKMGVVLDNDEKAILQDLFKPKKFRKGQYILQQGDVVKYETIVTKGLTRTYSVSDKGQEHVIGFGPEEWWVGDLYSLFTGEPSAYNIDCLEETDVLQITRTGLDELCLRVPKMNIYYRDLYRNSVIAFNKRLHATLEKTAPERYAEFQEKYPQIEQRVPNHQIAAFLGITPQSLSRIRRQLVSPKD</sequence>
<name>A0A556MS56_9SPHI</name>
<dbReference type="RefSeq" id="WP_144246199.1">
    <property type="nucleotide sequence ID" value="NZ_VLPK01000001.1"/>
</dbReference>
<keyword evidence="3" id="KW-1185">Reference proteome</keyword>
<dbReference type="InterPro" id="IPR018490">
    <property type="entry name" value="cNMP-bd_dom_sf"/>
</dbReference>
<evidence type="ECO:0000259" key="1">
    <source>
        <dbReference type="PROSITE" id="PS50042"/>
    </source>
</evidence>
<reference evidence="2 3" key="1">
    <citation type="submission" date="2019-07" db="EMBL/GenBank/DDBJ databases">
        <authorList>
            <person name="Huq M.A."/>
        </authorList>
    </citation>
    <scope>NUCLEOTIDE SEQUENCE [LARGE SCALE GENOMIC DNA]</scope>
    <source>
        <strain evidence="2 3">MAH-19</strain>
    </source>
</reference>
<dbReference type="Pfam" id="PF00027">
    <property type="entry name" value="cNMP_binding"/>
    <property type="match status" value="1"/>
</dbReference>
<dbReference type="Gene3D" id="2.60.120.10">
    <property type="entry name" value="Jelly Rolls"/>
    <property type="match status" value="1"/>
</dbReference>
<dbReference type="PROSITE" id="PS50042">
    <property type="entry name" value="CNMP_BINDING_3"/>
    <property type="match status" value="1"/>
</dbReference>
<dbReference type="Proteomes" id="UP000318733">
    <property type="component" value="Unassembled WGS sequence"/>
</dbReference>
<dbReference type="AlphaFoldDB" id="A0A556MS56"/>